<reference evidence="1" key="1">
    <citation type="submission" date="2019-11" db="EMBL/GenBank/DDBJ databases">
        <authorList>
            <person name="Nitsche A."/>
            <person name="Hankeln T."/>
            <person name="Acosta O."/>
            <person name="Velez I.D."/>
            <person name="Schiemann D.J."/>
        </authorList>
    </citation>
    <scope>NUCLEOTIDE SEQUENCE</scope>
    <source>
        <strain evidence="1">Aese 1749-7</strain>
    </source>
</reference>
<dbReference type="EMBL" id="MN661111">
    <property type="protein sequence ID" value="QHA33843.1"/>
    <property type="molecule type" value="Viral_cRNA"/>
</dbReference>
<organism evidence="1">
    <name type="scientific">Atrato Rhabdo-like virus 2</name>
    <dbReference type="NCBI Taxonomy" id="2689334"/>
    <lineage>
        <taxon>Viruses</taxon>
        <taxon>Riboviria</taxon>
        <taxon>Orthornavirae</taxon>
        <taxon>Negarnaviricota</taxon>
        <taxon>Haploviricotina</taxon>
        <taxon>Monjiviricetes</taxon>
        <taxon>Mononegavirales</taxon>
        <taxon>Rhabdoviridae</taxon>
    </lineage>
</organism>
<evidence type="ECO:0000313" key="1">
    <source>
        <dbReference type="EMBL" id="QHA33843.1"/>
    </source>
</evidence>
<accession>A0A6B9KND8</accession>
<name>A0A6B9KND8_9RHAB</name>
<protein>
    <submittedName>
        <fullName evidence="1">Uncharacterized protein</fullName>
    </submittedName>
</protein>
<proteinExistence type="predicted"/>
<sequence length="62" mass="7308">MEFLAQRAWTRSLSKLSESRWVTNEEYLEWLEYLARTFPPRGRVDVELGPKALPPFPKQGQT</sequence>